<name>A0A3A3G7S4_9BURK</name>
<reference evidence="8" key="1">
    <citation type="submission" date="2018-09" db="EMBL/GenBank/DDBJ databases">
        <authorList>
            <person name="Zhu H."/>
        </authorList>
    </citation>
    <scope>NUCLEOTIDE SEQUENCE [LARGE SCALE GENOMIC DNA]</scope>
    <source>
        <strain evidence="8">K1S02-23</strain>
    </source>
</reference>
<dbReference type="PROSITE" id="PS50977">
    <property type="entry name" value="HTH_TETR_2"/>
    <property type="match status" value="1"/>
</dbReference>
<dbReference type="GO" id="GO:0000976">
    <property type="term" value="F:transcription cis-regulatory region binding"/>
    <property type="evidence" value="ECO:0007669"/>
    <property type="project" value="TreeGrafter"/>
</dbReference>
<dbReference type="OrthoDB" id="9798857at2"/>
<feature type="DNA-binding region" description="H-T-H motif" evidence="5">
    <location>
        <begin position="34"/>
        <end position="53"/>
    </location>
</feature>
<dbReference type="Gene3D" id="1.10.10.60">
    <property type="entry name" value="Homeodomain-like"/>
    <property type="match status" value="1"/>
</dbReference>
<dbReference type="InterPro" id="IPR050109">
    <property type="entry name" value="HTH-type_TetR-like_transc_reg"/>
</dbReference>
<dbReference type="Pfam" id="PF00440">
    <property type="entry name" value="TetR_N"/>
    <property type="match status" value="1"/>
</dbReference>
<dbReference type="SUPFAM" id="SSF48498">
    <property type="entry name" value="Tetracyclin repressor-like, C-terminal domain"/>
    <property type="match status" value="1"/>
</dbReference>
<protein>
    <submittedName>
        <fullName evidence="7">TetR/AcrR family transcriptional regulator</fullName>
    </submittedName>
</protein>
<dbReference type="InterPro" id="IPR009057">
    <property type="entry name" value="Homeodomain-like_sf"/>
</dbReference>
<evidence type="ECO:0000313" key="8">
    <source>
        <dbReference type="Proteomes" id="UP000266327"/>
    </source>
</evidence>
<evidence type="ECO:0000256" key="4">
    <source>
        <dbReference type="ARBA" id="ARBA00023163"/>
    </source>
</evidence>
<dbReference type="InterPro" id="IPR001647">
    <property type="entry name" value="HTH_TetR"/>
</dbReference>
<dbReference type="Pfam" id="PF17932">
    <property type="entry name" value="TetR_C_24"/>
    <property type="match status" value="1"/>
</dbReference>
<dbReference type="GO" id="GO:0003700">
    <property type="term" value="F:DNA-binding transcription factor activity"/>
    <property type="evidence" value="ECO:0007669"/>
    <property type="project" value="TreeGrafter"/>
</dbReference>
<keyword evidence="4" id="KW-0804">Transcription</keyword>
<evidence type="ECO:0000259" key="6">
    <source>
        <dbReference type="PROSITE" id="PS50977"/>
    </source>
</evidence>
<dbReference type="InterPro" id="IPR036271">
    <property type="entry name" value="Tet_transcr_reg_TetR-rel_C_sf"/>
</dbReference>
<dbReference type="Proteomes" id="UP000266327">
    <property type="component" value="Unassembled WGS sequence"/>
</dbReference>
<sequence length="197" mass="22467">MQTSLKSHADLSPRQRILKIAAKLFAERGYHAVGMTELGEAVELGRGTLYHHIKSKEDVLYDISRHYISSLVEHGNHILKTEADPKLRLQLLGKHLMTTIADHQAELTVCFREIYSLTGERRNEVLMLHGEYEHIWRQVLIDGEKKGIFRPYNPIRLKGLLGMFFYTYLWMKPDGAQGPEAIADIFNEIVLASVAGV</sequence>
<dbReference type="InterPro" id="IPR041490">
    <property type="entry name" value="KstR2_TetR_C"/>
</dbReference>
<dbReference type="PANTHER" id="PTHR30055:SF175">
    <property type="entry name" value="HTH-TYPE TRANSCRIPTIONAL REPRESSOR KSTR2"/>
    <property type="match status" value="1"/>
</dbReference>
<dbReference type="EMBL" id="QYUQ01000002">
    <property type="protein sequence ID" value="RJG02602.1"/>
    <property type="molecule type" value="Genomic_DNA"/>
</dbReference>
<evidence type="ECO:0000256" key="3">
    <source>
        <dbReference type="ARBA" id="ARBA00023125"/>
    </source>
</evidence>
<dbReference type="SUPFAM" id="SSF46689">
    <property type="entry name" value="Homeodomain-like"/>
    <property type="match status" value="1"/>
</dbReference>
<dbReference type="PANTHER" id="PTHR30055">
    <property type="entry name" value="HTH-TYPE TRANSCRIPTIONAL REGULATOR RUTR"/>
    <property type="match status" value="1"/>
</dbReference>
<gene>
    <name evidence="7" type="ORF">D3878_14305</name>
</gene>
<keyword evidence="3 5" id="KW-0238">DNA-binding</keyword>
<keyword evidence="2" id="KW-0805">Transcription regulation</keyword>
<evidence type="ECO:0000256" key="5">
    <source>
        <dbReference type="PROSITE-ProRule" id="PRU00335"/>
    </source>
</evidence>
<organism evidence="7 8">
    <name type="scientific">Noviherbaspirillum sedimenti</name>
    <dbReference type="NCBI Taxonomy" id="2320865"/>
    <lineage>
        <taxon>Bacteria</taxon>
        <taxon>Pseudomonadati</taxon>
        <taxon>Pseudomonadota</taxon>
        <taxon>Betaproteobacteria</taxon>
        <taxon>Burkholderiales</taxon>
        <taxon>Oxalobacteraceae</taxon>
        <taxon>Noviherbaspirillum</taxon>
    </lineage>
</organism>
<evidence type="ECO:0000256" key="2">
    <source>
        <dbReference type="ARBA" id="ARBA00023015"/>
    </source>
</evidence>
<dbReference type="Gene3D" id="1.10.357.10">
    <property type="entry name" value="Tetracycline Repressor, domain 2"/>
    <property type="match status" value="1"/>
</dbReference>
<feature type="domain" description="HTH tetR-type" evidence="6">
    <location>
        <begin position="11"/>
        <end position="71"/>
    </location>
</feature>
<comment type="caution">
    <text evidence="7">The sequence shown here is derived from an EMBL/GenBank/DDBJ whole genome shotgun (WGS) entry which is preliminary data.</text>
</comment>
<keyword evidence="8" id="KW-1185">Reference proteome</keyword>
<keyword evidence="1" id="KW-0678">Repressor</keyword>
<proteinExistence type="predicted"/>
<evidence type="ECO:0000313" key="7">
    <source>
        <dbReference type="EMBL" id="RJG02602.1"/>
    </source>
</evidence>
<dbReference type="AlphaFoldDB" id="A0A3A3G7S4"/>
<dbReference type="PRINTS" id="PR00455">
    <property type="entry name" value="HTHTETR"/>
</dbReference>
<accession>A0A3A3G7S4</accession>
<evidence type="ECO:0000256" key="1">
    <source>
        <dbReference type="ARBA" id="ARBA00022491"/>
    </source>
</evidence>